<reference evidence="9 10" key="2">
    <citation type="submission" date="2019-02" db="EMBL/GenBank/DDBJ databases">
        <title>'Lichenibacterium ramalinii' gen. nov. sp. nov., 'Lichenibacterium minor' gen. nov. sp. nov.</title>
        <authorList>
            <person name="Pankratov T."/>
        </authorList>
    </citation>
    <scope>NUCLEOTIDE SEQUENCE [LARGE SCALE GENOMIC DNA]</scope>
    <source>
        <strain evidence="9 10">RmlP001</strain>
    </source>
</reference>
<sequence>MPGHQLSSSEALPRSHYFLTVSRGTAMRTVAVRAPLAQVIALVLPLLLLVGIGCGLYLAFHDDLVAGLMRRESAMQYAYEDRIEALRQDLARQGERARADQARLDARVHDLFTREARLEGHGAVVAGLAGEQAGPVARPALPVEITGRIATSPVSALPASALGYAASDKPHPMRDLPVAGPADPARSQLRFEDHASLLDDAHVPLADRLGAAELSLDRVERAQADTLARVGAAAQRRSARSRSLIEEAGLSPERFLPKAAPAAVGGPFVPLPAEPDGAFLRVVADLRGALATAVALDAAVGRAPLAAPLLGRMEVTSPFGARTDPFLGRPALHTGVDLREGYGTDIRATGAGRVVFAGTAGGYGNMVEVDHGHGLATRYAHMGGIAVTEGQAVARGSLLGIVGATGRATGPHLHYEVRIDGEPVDPTRFLASADRLAGLAAP</sequence>
<keyword evidence="7" id="KW-0812">Transmembrane</keyword>
<protein>
    <submittedName>
        <fullName evidence="9">M23 family peptidase</fullName>
    </submittedName>
</protein>
<keyword evidence="7" id="KW-0472">Membrane</keyword>
<keyword evidence="6" id="KW-0482">Metalloprotease</keyword>
<evidence type="ECO:0000256" key="2">
    <source>
        <dbReference type="ARBA" id="ARBA00022670"/>
    </source>
</evidence>
<dbReference type="GO" id="GO:0006508">
    <property type="term" value="P:proteolysis"/>
    <property type="evidence" value="ECO:0007669"/>
    <property type="project" value="UniProtKB-KW"/>
</dbReference>
<dbReference type="RefSeq" id="WP_129221384.1">
    <property type="nucleotide sequence ID" value="NZ_QYBC01000022.1"/>
</dbReference>
<evidence type="ECO:0000259" key="8">
    <source>
        <dbReference type="Pfam" id="PF01551"/>
    </source>
</evidence>
<keyword evidence="4" id="KW-0378">Hydrolase</keyword>
<feature type="transmembrane region" description="Helical" evidence="7">
    <location>
        <begin position="36"/>
        <end position="60"/>
    </location>
</feature>
<evidence type="ECO:0000256" key="7">
    <source>
        <dbReference type="SAM" id="Phobius"/>
    </source>
</evidence>
<evidence type="ECO:0000256" key="5">
    <source>
        <dbReference type="ARBA" id="ARBA00022833"/>
    </source>
</evidence>
<evidence type="ECO:0000313" key="10">
    <source>
        <dbReference type="Proteomes" id="UP000289411"/>
    </source>
</evidence>
<dbReference type="CDD" id="cd12797">
    <property type="entry name" value="M23_peptidase"/>
    <property type="match status" value="1"/>
</dbReference>
<dbReference type="Pfam" id="PF01551">
    <property type="entry name" value="Peptidase_M23"/>
    <property type="match status" value="1"/>
</dbReference>
<dbReference type="SUPFAM" id="SSF51261">
    <property type="entry name" value="Duplicated hybrid motif"/>
    <property type="match status" value="1"/>
</dbReference>
<dbReference type="OrthoDB" id="9805070at2"/>
<name>A0A4Q2R836_9HYPH</name>
<comment type="cofactor">
    <cofactor evidence="1">
        <name>Zn(2+)</name>
        <dbReference type="ChEBI" id="CHEBI:29105"/>
    </cofactor>
</comment>
<keyword evidence="5" id="KW-0862">Zinc</keyword>
<dbReference type="Gene3D" id="2.70.70.10">
    <property type="entry name" value="Glucose Permease (Domain IIA)"/>
    <property type="match status" value="1"/>
</dbReference>
<proteinExistence type="predicted"/>
<dbReference type="GO" id="GO:0004222">
    <property type="term" value="F:metalloendopeptidase activity"/>
    <property type="evidence" value="ECO:0007669"/>
    <property type="project" value="TreeGrafter"/>
</dbReference>
<dbReference type="GO" id="GO:0046872">
    <property type="term" value="F:metal ion binding"/>
    <property type="evidence" value="ECO:0007669"/>
    <property type="project" value="UniProtKB-KW"/>
</dbReference>
<dbReference type="InterPro" id="IPR016047">
    <property type="entry name" value="M23ase_b-sheet_dom"/>
</dbReference>
<evidence type="ECO:0000256" key="1">
    <source>
        <dbReference type="ARBA" id="ARBA00001947"/>
    </source>
</evidence>
<keyword evidence="3" id="KW-0479">Metal-binding</keyword>
<comment type="caution">
    <text evidence="9">The sequence shown here is derived from an EMBL/GenBank/DDBJ whole genome shotgun (WGS) entry which is preliminary data.</text>
</comment>
<dbReference type="PANTHER" id="PTHR21666">
    <property type="entry name" value="PEPTIDASE-RELATED"/>
    <property type="match status" value="1"/>
</dbReference>
<dbReference type="AlphaFoldDB" id="A0A4Q2R836"/>
<evidence type="ECO:0000256" key="4">
    <source>
        <dbReference type="ARBA" id="ARBA00022801"/>
    </source>
</evidence>
<organism evidence="9 10">
    <name type="scientific">Lichenibacterium ramalinae</name>
    <dbReference type="NCBI Taxonomy" id="2316527"/>
    <lineage>
        <taxon>Bacteria</taxon>
        <taxon>Pseudomonadati</taxon>
        <taxon>Pseudomonadota</taxon>
        <taxon>Alphaproteobacteria</taxon>
        <taxon>Hyphomicrobiales</taxon>
        <taxon>Lichenihabitantaceae</taxon>
        <taxon>Lichenibacterium</taxon>
    </lineage>
</organism>
<keyword evidence="10" id="KW-1185">Reference proteome</keyword>
<keyword evidence="7" id="KW-1133">Transmembrane helix</keyword>
<dbReference type="EMBL" id="QYBC01000022">
    <property type="protein sequence ID" value="RYB02173.1"/>
    <property type="molecule type" value="Genomic_DNA"/>
</dbReference>
<accession>A0A4Q2R836</accession>
<dbReference type="InterPro" id="IPR011055">
    <property type="entry name" value="Dup_hybrid_motif"/>
</dbReference>
<dbReference type="FunFam" id="2.70.70.10:FF:000006">
    <property type="entry name" value="M23 family peptidase"/>
    <property type="match status" value="1"/>
</dbReference>
<dbReference type="Proteomes" id="UP000289411">
    <property type="component" value="Unassembled WGS sequence"/>
</dbReference>
<evidence type="ECO:0000256" key="6">
    <source>
        <dbReference type="ARBA" id="ARBA00023049"/>
    </source>
</evidence>
<feature type="domain" description="M23ase beta-sheet core" evidence="8">
    <location>
        <begin position="332"/>
        <end position="426"/>
    </location>
</feature>
<evidence type="ECO:0000256" key="3">
    <source>
        <dbReference type="ARBA" id="ARBA00022723"/>
    </source>
</evidence>
<reference evidence="9 10" key="1">
    <citation type="submission" date="2018-09" db="EMBL/GenBank/DDBJ databases">
        <authorList>
            <person name="Grouzdev D.S."/>
            <person name="Krutkina M.S."/>
        </authorList>
    </citation>
    <scope>NUCLEOTIDE SEQUENCE [LARGE SCALE GENOMIC DNA]</scope>
    <source>
        <strain evidence="9 10">RmlP001</strain>
    </source>
</reference>
<dbReference type="InterPro" id="IPR050570">
    <property type="entry name" value="Cell_wall_metabolism_enzyme"/>
</dbReference>
<dbReference type="PANTHER" id="PTHR21666:SF288">
    <property type="entry name" value="CELL DIVISION PROTEIN YTFB"/>
    <property type="match status" value="1"/>
</dbReference>
<gene>
    <name evidence="9" type="ORF">D3272_22080</name>
</gene>
<keyword evidence="2" id="KW-0645">Protease</keyword>
<evidence type="ECO:0000313" key="9">
    <source>
        <dbReference type="EMBL" id="RYB02173.1"/>
    </source>
</evidence>